<keyword evidence="1" id="KW-0614">Plasmid</keyword>
<evidence type="ECO:0000313" key="1">
    <source>
        <dbReference type="EMBL" id="CCO95766.1"/>
    </source>
</evidence>
<dbReference type="Proteomes" id="UP000013111">
    <property type="component" value="Plasmid pEA29"/>
</dbReference>
<dbReference type="EMBL" id="HF560650">
    <property type="protein sequence ID" value="CCO95766.1"/>
    <property type="molecule type" value="Genomic_DNA"/>
</dbReference>
<reference evidence="1 2" key="2">
    <citation type="submission" date="2013-04" db="EMBL/GenBank/DDBJ databases">
        <title>Comparative genomics of 12 strains of Erwinia amylovora identifies a pan-genome with a large conserved core and provides insights into host specificity.</title>
        <authorList>
            <person name="Mann R.A."/>
            <person name="Smits T.H.M."/>
            <person name="Buehlmann A."/>
            <person name="Blom J."/>
            <person name="Goesmann A."/>
            <person name="Frey J.E."/>
            <person name="Plummer K.M."/>
            <person name="Beer S.V."/>
            <person name="Luck J."/>
            <person name="Duffy B."/>
            <person name="Rodoni B."/>
        </authorList>
    </citation>
    <scope>NUCLEOTIDE SEQUENCE [LARGE SCALE GENOMIC DNA]</scope>
    <source>
        <strain evidence="2">CFBP 1232</strain>
        <plasmid evidence="1 2">pEA29</plasmid>
    </source>
</reference>
<protein>
    <submittedName>
        <fullName evidence="1">Uncharacterized protein</fullName>
    </submittedName>
</protein>
<evidence type="ECO:0000313" key="2">
    <source>
        <dbReference type="Proteomes" id="UP000013111"/>
    </source>
</evidence>
<organism evidence="1 2">
    <name type="scientific">Erwinia amylovora NBRC 12687 = CFBP 1232</name>
    <dbReference type="NCBI Taxonomy" id="1219359"/>
    <lineage>
        <taxon>Bacteria</taxon>
        <taxon>Pseudomonadati</taxon>
        <taxon>Pseudomonadota</taxon>
        <taxon>Gammaproteobacteria</taxon>
        <taxon>Enterobacterales</taxon>
        <taxon>Erwiniaceae</taxon>
        <taxon>Erwinia</taxon>
    </lineage>
</organism>
<reference evidence="1 2" key="1">
    <citation type="submission" date="2012-11" db="EMBL/GenBank/DDBJ databases">
        <authorList>
            <person name="Linke B."/>
        </authorList>
    </citation>
    <scope>NUCLEOTIDE SEQUENCE [LARGE SCALE GENOMIC DNA]</scope>
    <source>
        <strain evidence="2">CFBP 1232</strain>
        <plasmid evidence="1 2">pEA29</plasmid>
    </source>
</reference>
<proteinExistence type="predicted"/>
<name>A0A831A8U4_ERWAM</name>
<sequence>MQATDPWQKPETPLMQHLAFILVRFDAGTQHGMNACLVTTGMR</sequence>
<dbReference type="AlphaFoldDB" id="A0A831A8U4"/>
<geneLocation type="plasmid" evidence="1 2">
    <name>pEA29</name>
</geneLocation>
<accession>A0A831A8U4</accession>
<gene>
    <name evidence="1" type="ORF">BN437_pEA290022</name>
</gene>